<name>A0A061QUA3_9CHLO</name>
<reference evidence="1" key="1">
    <citation type="submission" date="2014-05" db="EMBL/GenBank/DDBJ databases">
        <title>The transcriptome of the halophilic microalga Tetraselmis sp. GSL018 isolated from the Great Salt Lake, Utah.</title>
        <authorList>
            <person name="Jinkerson R.E."/>
            <person name="D'Adamo S."/>
            <person name="Posewitz M.C."/>
        </authorList>
    </citation>
    <scope>NUCLEOTIDE SEQUENCE</scope>
    <source>
        <strain evidence="1">GSL018</strain>
    </source>
</reference>
<dbReference type="EMBL" id="GBEZ01025023">
    <property type="protein sequence ID" value="JAC62024.1"/>
    <property type="molecule type" value="Transcribed_RNA"/>
</dbReference>
<gene>
    <name evidence="1" type="ORF">TSPGSL018_24521</name>
</gene>
<accession>A0A061QUA3</accession>
<protein>
    <submittedName>
        <fullName evidence="1">Uncharacterized protein</fullName>
    </submittedName>
</protein>
<dbReference type="AlphaFoldDB" id="A0A061QUA3"/>
<evidence type="ECO:0000313" key="1">
    <source>
        <dbReference type="EMBL" id="JAC62024.1"/>
    </source>
</evidence>
<sequence>PFALSWGPNLSKNVWGRSQCIFLLQIARYLSSKSKRVPPGHERAANGKGTALPLEFM</sequence>
<proteinExistence type="predicted"/>
<feature type="non-terminal residue" evidence="1">
    <location>
        <position position="1"/>
    </location>
</feature>
<organism evidence="1">
    <name type="scientific">Tetraselmis sp. GSL018</name>
    <dbReference type="NCBI Taxonomy" id="582737"/>
    <lineage>
        <taxon>Eukaryota</taxon>
        <taxon>Viridiplantae</taxon>
        <taxon>Chlorophyta</taxon>
        <taxon>core chlorophytes</taxon>
        <taxon>Chlorodendrophyceae</taxon>
        <taxon>Chlorodendrales</taxon>
        <taxon>Chlorodendraceae</taxon>
        <taxon>Tetraselmis</taxon>
    </lineage>
</organism>